<keyword evidence="16" id="KW-0449">Lipoprotein</keyword>
<evidence type="ECO:0000256" key="14">
    <source>
        <dbReference type="ARBA" id="ARBA00023180"/>
    </source>
</evidence>
<evidence type="ECO:0000256" key="9">
    <source>
        <dbReference type="ARBA" id="ARBA00022525"/>
    </source>
</evidence>
<comment type="similarity">
    <text evidence="4 22">Belongs to the glycosyl hydrolase 17 family.</text>
</comment>
<evidence type="ECO:0000256" key="17">
    <source>
        <dbReference type="ARBA" id="ARBA00023316"/>
    </source>
</evidence>
<sequence>MQLQHLLAFALSLATSEAVYQGFNYGSTYTDGTNKVQSDFEAEFKTAKNLAGTDGGFTSARLYTMIQGGTTDTPISAIPAAIAEKTTLLLGIWASGGDFDNELAALKSAISEYGDDLTDLVAGISVGSEDLYRDSTTGIEADAGVGVGPDTIVSYIKQVREAISGTTLSAVPVGHVDTWTAWVNGSNSEVIDNCDWLGVDAYPFFQNTESNAISDAKALFLEAMEKTNAVADGKEVWVTETGWPVSGDTENLAVASTANAKTYWDEVGCPLFGVTNTWWYILQDASPTTPNPSFGVVGSTLSDTPLYNLTCSASNSTSSSSANSTTASSSRWITASATASSKIAGATGANYTYTSGSASATKGSGSSSAGAASASSTSVVTSTSGANTLSGSIFGAVIAVFAFVVAL</sequence>
<keyword evidence="12" id="KW-0378">Hydrolase</keyword>
<dbReference type="InterPro" id="IPR050732">
    <property type="entry name" value="Beta-glucan_modifiers"/>
</dbReference>
<keyword evidence="15" id="KW-0119">Carbohydrate metabolism</keyword>
<keyword evidence="13" id="KW-0472">Membrane</keyword>
<evidence type="ECO:0000256" key="1">
    <source>
        <dbReference type="ARBA" id="ARBA00000382"/>
    </source>
</evidence>
<comment type="function">
    <text evidence="19">Glucanases play a role in cell expansion during growth, in cell-cell fusion during mating, and in spore release during sporulation. This enzyme may be involved in beta-glucan degradation and also function biosynthetically as a transglycosylase.</text>
</comment>
<organism evidence="24 25">
    <name type="scientific">Penicilliopsis zonata CBS 506.65</name>
    <dbReference type="NCBI Taxonomy" id="1073090"/>
    <lineage>
        <taxon>Eukaryota</taxon>
        <taxon>Fungi</taxon>
        <taxon>Dikarya</taxon>
        <taxon>Ascomycota</taxon>
        <taxon>Pezizomycotina</taxon>
        <taxon>Eurotiomycetes</taxon>
        <taxon>Eurotiomycetidae</taxon>
        <taxon>Eurotiales</taxon>
        <taxon>Aspergillaceae</taxon>
        <taxon>Penicilliopsis</taxon>
    </lineage>
</organism>
<protein>
    <recommendedName>
        <fullName evidence="6">Probable glucan endo-1,3-beta-glucosidase eglC</fullName>
        <ecNumber evidence="5">3.2.1.39</ecNumber>
    </recommendedName>
    <alternativeName>
        <fullName evidence="20">Endo-1,3-beta-glucanase eglC</fullName>
    </alternativeName>
    <alternativeName>
        <fullName evidence="21">Laminarinase eglC</fullName>
    </alternativeName>
</protein>
<evidence type="ECO:0000256" key="11">
    <source>
        <dbReference type="ARBA" id="ARBA00022729"/>
    </source>
</evidence>
<evidence type="ECO:0000256" key="16">
    <source>
        <dbReference type="ARBA" id="ARBA00023288"/>
    </source>
</evidence>
<keyword evidence="7" id="KW-1003">Cell membrane</keyword>
<keyword evidence="9" id="KW-0964">Secreted</keyword>
<dbReference type="AlphaFoldDB" id="A0A1L9S933"/>
<dbReference type="SUPFAM" id="SSF51445">
    <property type="entry name" value="(Trans)glycosidases"/>
    <property type="match status" value="1"/>
</dbReference>
<dbReference type="EMBL" id="KV878351">
    <property type="protein sequence ID" value="OJJ43671.1"/>
    <property type="molecule type" value="Genomic_DNA"/>
</dbReference>
<keyword evidence="25" id="KW-1185">Reference proteome</keyword>
<gene>
    <name evidence="24" type="ORF">ASPZODRAFT_103088</name>
</gene>
<evidence type="ECO:0000256" key="3">
    <source>
        <dbReference type="ARBA" id="ARBA00004609"/>
    </source>
</evidence>
<dbReference type="GeneID" id="34607286"/>
<keyword evidence="11 23" id="KW-0732">Signal</keyword>
<keyword evidence="14" id="KW-0325">Glycoprotein</keyword>
<evidence type="ECO:0000256" key="19">
    <source>
        <dbReference type="ARBA" id="ARBA00025152"/>
    </source>
</evidence>
<evidence type="ECO:0000256" key="22">
    <source>
        <dbReference type="RuleBase" id="RU004335"/>
    </source>
</evidence>
<comment type="catalytic activity">
    <reaction evidence="1">
        <text>Hydrolysis of (1-&gt;3)-beta-D-glucosidic linkages in (1-&gt;3)-beta-D-glucans.</text>
        <dbReference type="EC" id="3.2.1.39"/>
    </reaction>
</comment>
<dbReference type="InterPro" id="IPR000490">
    <property type="entry name" value="Glyco_hydro_17"/>
</dbReference>
<evidence type="ECO:0000313" key="25">
    <source>
        <dbReference type="Proteomes" id="UP000184188"/>
    </source>
</evidence>
<dbReference type="GO" id="GO:0071555">
    <property type="term" value="P:cell wall organization"/>
    <property type="evidence" value="ECO:0007669"/>
    <property type="project" value="UniProtKB-KW"/>
</dbReference>
<dbReference type="GO" id="GO:0000272">
    <property type="term" value="P:polysaccharide catabolic process"/>
    <property type="evidence" value="ECO:0007669"/>
    <property type="project" value="UniProtKB-KW"/>
</dbReference>
<evidence type="ECO:0000256" key="10">
    <source>
        <dbReference type="ARBA" id="ARBA00022622"/>
    </source>
</evidence>
<evidence type="ECO:0000256" key="2">
    <source>
        <dbReference type="ARBA" id="ARBA00004191"/>
    </source>
</evidence>
<evidence type="ECO:0000313" key="24">
    <source>
        <dbReference type="EMBL" id="OJJ43671.1"/>
    </source>
</evidence>
<dbReference type="Proteomes" id="UP000184188">
    <property type="component" value="Unassembled WGS sequence"/>
</dbReference>
<evidence type="ECO:0000256" key="4">
    <source>
        <dbReference type="ARBA" id="ARBA00008773"/>
    </source>
</evidence>
<dbReference type="EC" id="3.2.1.39" evidence="5"/>
<keyword evidence="17" id="KW-0961">Cell wall biogenesis/degradation</keyword>
<comment type="subcellular location">
    <subcellularLocation>
        <location evidence="3">Cell membrane</location>
        <topology evidence="3">Lipid-anchor</topology>
        <topology evidence="3">GPI-anchor</topology>
    </subcellularLocation>
    <subcellularLocation>
        <location evidence="2">Secreted</location>
        <location evidence="2">Cell wall</location>
    </subcellularLocation>
</comment>
<evidence type="ECO:0000256" key="15">
    <source>
        <dbReference type="ARBA" id="ARBA00023277"/>
    </source>
</evidence>
<evidence type="ECO:0000256" key="13">
    <source>
        <dbReference type="ARBA" id="ARBA00023136"/>
    </source>
</evidence>
<dbReference type="STRING" id="1073090.A0A1L9S933"/>
<keyword evidence="10" id="KW-0336">GPI-anchor</keyword>
<proteinExistence type="inferred from homology"/>
<evidence type="ECO:0000256" key="21">
    <source>
        <dbReference type="ARBA" id="ARBA00032906"/>
    </source>
</evidence>
<dbReference type="GO" id="GO:0005886">
    <property type="term" value="C:plasma membrane"/>
    <property type="evidence" value="ECO:0007669"/>
    <property type="project" value="UniProtKB-SubCell"/>
</dbReference>
<dbReference type="PANTHER" id="PTHR16631">
    <property type="entry name" value="GLUCAN 1,3-BETA-GLUCOSIDASE"/>
    <property type="match status" value="1"/>
</dbReference>
<name>A0A1L9S933_9EURO</name>
<evidence type="ECO:0000256" key="8">
    <source>
        <dbReference type="ARBA" id="ARBA00022512"/>
    </source>
</evidence>
<evidence type="ECO:0000256" key="23">
    <source>
        <dbReference type="SAM" id="SignalP"/>
    </source>
</evidence>
<dbReference type="GO" id="GO:0005576">
    <property type="term" value="C:extracellular region"/>
    <property type="evidence" value="ECO:0007669"/>
    <property type="project" value="TreeGrafter"/>
</dbReference>
<dbReference type="PANTHER" id="PTHR16631:SF13">
    <property type="entry name" value="GLUCAN ENDO-1,3-BETA-GLUCOSIDASE EGLC-RELATED"/>
    <property type="match status" value="1"/>
</dbReference>
<dbReference type="VEuPathDB" id="FungiDB:ASPZODRAFT_103088"/>
<dbReference type="Pfam" id="PF00332">
    <property type="entry name" value="Glyco_hydro_17"/>
    <property type="match status" value="1"/>
</dbReference>
<accession>A0A1L9S933</accession>
<evidence type="ECO:0000256" key="7">
    <source>
        <dbReference type="ARBA" id="ARBA00022475"/>
    </source>
</evidence>
<dbReference type="FunFam" id="3.20.20.80:FF:000233">
    <property type="entry name" value="Probable glucan endo-1,3-beta-glucosidase eglC"/>
    <property type="match status" value="1"/>
</dbReference>
<feature type="chain" id="PRO_5012454055" description="Probable glucan endo-1,3-beta-glucosidase eglC" evidence="23">
    <location>
        <begin position="19"/>
        <end position="407"/>
    </location>
</feature>
<dbReference type="GO" id="GO:0098552">
    <property type="term" value="C:side of membrane"/>
    <property type="evidence" value="ECO:0007669"/>
    <property type="project" value="UniProtKB-KW"/>
</dbReference>
<dbReference type="InterPro" id="IPR017853">
    <property type="entry name" value="GH"/>
</dbReference>
<evidence type="ECO:0000256" key="5">
    <source>
        <dbReference type="ARBA" id="ARBA00012780"/>
    </source>
</evidence>
<dbReference type="OrthoDB" id="77201at2759"/>
<evidence type="ECO:0000256" key="6">
    <source>
        <dbReference type="ARBA" id="ARBA00019762"/>
    </source>
</evidence>
<reference evidence="25" key="1">
    <citation type="journal article" date="2017" name="Genome Biol.">
        <title>Comparative genomics reveals high biological diversity and specific adaptations in the industrially and medically important fungal genus Aspergillus.</title>
        <authorList>
            <person name="de Vries R.P."/>
            <person name="Riley R."/>
            <person name="Wiebenga A."/>
            <person name="Aguilar-Osorio G."/>
            <person name="Amillis S."/>
            <person name="Uchima C.A."/>
            <person name="Anderluh G."/>
            <person name="Asadollahi M."/>
            <person name="Askin M."/>
            <person name="Barry K."/>
            <person name="Battaglia E."/>
            <person name="Bayram O."/>
            <person name="Benocci T."/>
            <person name="Braus-Stromeyer S.A."/>
            <person name="Caldana C."/>
            <person name="Canovas D."/>
            <person name="Cerqueira G.C."/>
            <person name="Chen F."/>
            <person name="Chen W."/>
            <person name="Choi C."/>
            <person name="Clum A."/>
            <person name="Dos Santos R.A."/>
            <person name="Damasio A.R."/>
            <person name="Diallinas G."/>
            <person name="Emri T."/>
            <person name="Fekete E."/>
            <person name="Flipphi M."/>
            <person name="Freyberg S."/>
            <person name="Gallo A."/>
            <person name="Gournas C."/>
            <person name="Habgood R."/>
            <person name="Hainaut M."/>
            <person name="Harispe M.L."/>
            <person name="Henrissat B."/>
            <person name="Hilden K.S."/>
            <person name="Hope R."/>
            <person name="Hossain A."/>
            <person name="Karabika E."/>
            <person name="Karaffa L."/>
            <person name="Karanyi Z."/>
            <person name="Krasevec N."/>
            <person name="Kuo A."/>
            <person name="Kusch H."/>
            <person name="LaButti K."/>
            <person name="Lagendijk E.L."/>
            <person name="Lapidus A."/>
            <person name="Levasseur A."/>
            <person name="Lindquist E."/>
            <person name="Lipzen A."/>
            <person name="Logrieco A.F."/>
            <person name="MacCabe A."/>
            <person name="Maekelae M.R."/>
            <person name="Malavazi I."/>
            <person name="Melin P."/>
            <person name="Meyer V."/>
            <person name="Mielnichuk N."/>
            <person name="Miskei M."/>
            <person name="Molnar A.P."/>
            <person name="Mule G."/>
            <person name="Ngan C.Y."/>
            <person name="Orejas M."/>
            <person name="Orosz E."/>
            <person name="Ouedraogo J.P."/>
            <person name="Overkamp K.M."/>
            <person name="Park H.-S."/>
            <person name="Perrone G."/>
            <person name="Piumi F."/>
            <person name="Punt P.J."/>
            <person name="Ram A.F."/>
            <person name="Ramon A."/>
            <person name="Rauscher S."/>
            <person name="Record E."/>
            <person name="Riano-Pachon D.M."/>
            <person name="Robert V."/>
            <person name="Roehrig J."/>
            <person name="Ruller R."/>
            <person name="Salamov A."/>
            <person name="Salih N.S."/>
            <person name="Samson R.A."/>
            <person name="Sandor E."/>
            <person name="Sanguinetti M."/>
            <person name="Schuetze T."/>
            <person name="Sepcic K."/>
            <person name="Shelest E."/>
            <person name="Sherlock G."/>
            <person name="Sophianopoulou V."/>
            <person name="Squina F.M."/>
            <person name="Sun H."/>
            <person name="Susca A."/>
            <person name="Todd R.B."/>
            <person name="Tsang A."/>
            <person name="Unkles S.E."/>
            <person name="van de Wiele N."/>
            <person name="van Rossen-Uffink D."/>
            <person name="Oliveira J.V."/>
            <person name="Vesth T.C."/>
            <person name="Visser J."/>
            <person name="Yu J.-H."/>
            <person name="Zhou M."/>
            <person name="Andersen M.R."/>
            <person name="Archer D.B."/>
            <person name="Baker S.E."/>
            <person name="Benoit I."/>
            <person name="Brakhage A.A."/>
            <person name="Braus G.H."/>
            <person name="Fischer R."/>
            <person name="Frisvad J.C."/>
            <person name="Goldman G.H."/>
            <person name="Houbraken J."/>
            <person name="Oakley B."/>
            <person name="Pocsi I."/>
            <person name="Scazzocchio C."/>
            <person name="Seiboth B."/>
            <person name="vanKuyk P.A."/>
            <person name="Wortman J."/>
            <person name="Dyer P.S."/>
            <person name="Grigoriev I.V."/>
        </authorList>
    </citation>
    <scope>NUCLEOTIDE SEQUENCE [LARGE SCALE GENOMIC DNA]</scope>
    <source>
        <strain evidence="25">CBS 506.65</strain>
    </source>
</reference>
<dbReference type="GO" id="GO:0009277">
    <property type="term" value="C:fungal-type cell wall"/>
    <property type="evidence" value="ECO:0007669"/>
    <property type="project" value="TreeGrafter"/>
</dbReference>
<dbReference type="GO" id="GO:0042973">
    <property type="term" value="F:glucan endo-1,3-beta-D-glucosidase activity"/>
    <property type="evidence" value="ECO:0007669"/>
    <property type="project" value="UniProtKB-EC"/>
</dbReference>
<evidence type="ECO:0000256" key="12">
    <source>
        <dbReference type="ARBA" id="ARBA00022801"/>
    </source>
</evidence>
<evidence type="ECO:0000256" key="18">
    <source>
        <dbReference type="ARBA" id="ARBA00023326"/>
    </source>
</evidence>
<keyword evidence="18" id="KW-0624">Polysaccharide degradation</keyword>
<feature type="signal peptide" evidence="23">
    <location>
        <begin position="1"/>
        <end position="18"/>
    </location>
</feature>
<dbReference type="GO" id="GO:0009986">
    <property type="term" value="C:cell surface"/>
    <property type="evidence" value="ECO:0007669"/>
    <property type="project" value="TreeGrafter"/>
</dbReference>
<dbReference type="Gene3D" id="3.20.20.80">
    <property type="entry name" value="Glycosidases"/>
    <property type="match status" value="1"/>
</dbReference>
<keyword evidence="8" id="KW-0134">Cell wall</keyword>
<dbReference type="RefSeq" id="XP_022578181.1">
    <property type="nucleotide sequence ID" value="XM_022720821.1"/>
</dbReference>
<evidence type="ECO:0000256" key="20">
    <source>
        <dbReference type="ARBA" id="ARBA00032134"/>
    </source>
</evidence>